<evidence type="ECO:0000313" key="2">
    <source>
        <dbReference type="Proteomes" id="UP001558613"/>
    </source>
</evidence>
<gene>
    <name evidence="1" type="ORF">QQF64_001583</name>
</gene>
<comment type="caution">
    <text evidence="1">The sequence shown here is derived from an EMBL/GenBank/DDBJ whole genome shotgun (WGS) entry which is preliminary data.</text>
</comment>
<dbReference type="Proteomes" id="UP001558613">
    <property type="component" value="Unassembled WGS sequence"/>
</dbReference>
<protein>
    <submittedName>
        <fullName evidence="1">Uncharacterized protein</fullName>
    </submittedName>
</protein>
<evidence type="ECO:0000313" key="1">
    <source>
        <dbReference type="EMBL" id="KAL1282780.1"/>
    </source>
</evidence>
<sequence length="155" mass="16679">MGAERPPQENRLRSCISIRLFELRPIKLGSLKQQCYFQTNHLTSLGDYGLGRCAANASAGAKLTNCCGVFFYGGGKYGEIRLILELPALSHPGVQPVTAVGSELEAERVARKLGQCQQSVMGIGGDKGASDDHRLAASKLAKRNSGELITARPEY</sequence>
<reference evidence="1 2" key="1">
    <citation type="submission" date="2023-09" db="EMBL/GenBank/DDBJ databases">
        <authorList>
            <person name="Wang M."/>
        </authorList>
    </citation>
    <scope>NUCLEOTIDE SEQUENCE [LARGE SCALE GENOMIC DNA]</scope>
    <source>
        <strain evidence="1">GT-2023</strain>
        <tissue evidence="1">Liver</tissue>
    </source>
</reference>
<dbReference type="EMBL" id="JAYMGO010000001">
    <property type="protein sequence ID" value="KAL1282780.1"/>
    <property type="molecule type" value="Genomic_DNA"/>
</dbReference>
<keyword evidence="2" id="KW-1185">Reference proteome</keyword>
<name>A0ABR3P0G8_9TELE</name>
<organism evidence="1 2">
    <name type="scientific">Cirrhinus molitorella</name>
    <name type="common">mud carp</name>
    <dbReference type="NCBI Taxonomy" id="172907"/>
    <lineage>
        <taxon>Eukaryota</taxon>
        <taxon>Metazoa</taxon>
        <taxon>Chordata</taxon>
        <taxon>Craniata</taxon>
        <taxon>Vertebrata</taxon>
        <taxon>Euteleostomi</taxon>
        <taxon>Actinopterygii</taxon>
        <taxon>Neopterygii</taxon>
        <taxon>Teleostei</taxon>
        <taxon>Ostariophysi</taxon>
        <taxon>Cypriniformes</taxon>
        <taxon>Cyprinidae</taxon>
        <taxon>Labeoninae</taxon>
        <taxon>Labeonini</taxon>
        <taxon>Cirrhinus</taxon>
    </lineage>
</organism>
<accession>A0ABR3P0G8</accession>
<proteinExistence type="predicted"/>